<evidence type="ECO:0000256" key="1">
    <source>
        <dbReference type="SAM" id="MobiDB-lite"/>
    </source>
</evidence>
<feature type="region of interest" description="Disordered" evidence="1">
    <location>
        <begin position="435"/>
        <end position="473"/>
    </location>
</feature>
<name>O96437_EIMTE</name>
<dbReference type="BRENDA" id="1.1.1.17">
    <property type="organism ID" value="2046"/>
</dbReference>
<gene>
    <name evidence="2" type="primary">M1PDH</name>
</gene>
<proteinExistence type="evidence at transcript level"/>
<feature type="region of interest" description="Disordered" evidence="1">
    <location>
        <begin position="61"/>
        <end position="80"/>
    </location>
</feature>
<dbReference type="EMBL" id="AF055716">
    <property type="protein sequence ID" value="AAD02688.1"/>
    <property type="molecule type" value="mRNA"/>
</dbReference>
<evidence type="ECO:0000313" key="2">
    <source>
        <dbReference type="EMBL" id="AAD02688.1"/>
    </source>
</evidence>
<accession>O96437</accession>
<dbReference type="Gene3D" id="3.40.50.720">
    <property type="entry name" value="NAD(P)-binding Rossmann-like Domain"/>
    <property type="match status" value="1"/>
</dbReference>
<protein>
    <submittedName>
        <fullName evidence="2">Mannitol-1-phosphate dehydrogenase</fullName>
    </submittedName>
</protein>
<dbReference type="AlphaFoldDB" id="O96437"/>
<dbReference type="VEuPathDB" id="ToxoDB:ETH2_0853400"/>
<organism evidence="2">
    <name type="scientific">Eimeria tenella</name>
    <name type="common">Coccidian parasite</name>
    <dbReference type="NCBI Taxonomy" id="5802"/>
    <lineage>
        <taxon>Eukaryota</taxon>
        <taxon>Sar</taxon>
        <taxon>Alveolata</taxon>
        <taxon>Apicomplexa</taxon>
        <taxon>Conoidasida</taxon>
        <taxon>Coccidia</taxon>
        <taxon>Eucoccidiorida</taxon>
        <taxon>Eimeriorina</taxon>
        <taxon>Eimeriidae</taxon>
        <taxon>Eimeria</taxon>
    </lineage>
</organism>
<dbReference type="BioCyc" id="MetaCyc:MONOMER-15718"/>
<sequence length="617" mass="67344">MAAPGCEAPAADHEALHLARPVFEVLDHPAILRFRKDYQLHRLGYAKGAKGEVGAALRKVAEKQQQQQQGGVGPHTSLLPEGISGNEAANLLSPFAAYAADSPFATDEALLAQIARWRMAYQNFRTGAARGAAGALEEISKGLSLKALKLLPVVQLAEVLQRDKQPKGPHKLLPTPHLHFGAGKLGCGLVLQAMLRSNVEDLVVLQRQSEDFEPLLSAAKREGIPVFVNGEKVCELLVYVHPNEIEELIQKLENKKLQNSKSPGHTSTHLVLTNDSELALKLAKAAKSLSCSLGPAMETALLPLLSQLPDTPKTEQVLLYACENDHAAVARLKEQLQQKVLVLPCMVDRICAARNIFADKIEVSAEPYEGEIVVLERPQFAPPPPFGGPNVHAPQLRAAAHYLCQRKIGLVNGMHTTLAFLTACSRRDELLAAAKEAAKPRTARSSSSSSSSGSSSSADAEGSSSSSSSESPDPLLVALRSVPLLKETEMQQQQKETMWAWLTARCFQVLWEHDKEVIKRTHNLKTDDEVVAMLLNYGKKTLARFSTVDDTAGRVLGGGVVNRFHTRLLTIYTFLEQHMFGSVPLASTLLKHATISAFEMIDEVRRLVDQSRIFVEK</sequence>
<dbReference type="VEuPathDB" id="ToxoDB:ETH_00007540"/>
<feature type="compositionally biased region" description="Low complexity" evidence="1">
    <location>
        <begin position="445"/>
        <end position="473"/>
    </location>
</feature>
<reference evidence="2" key="1">
    <citation type="submission" date="1998-03" db="EMBL/GenBank/DDBJ databases">
        <title>Molecular cloning and expression of mannitol-1-phosphate dehydrogenase from Eimeria tenella - association of recombinant M1PDH with heterologous 14-3-3 proteins.</title>
        <authorList>
            <person name="Liberator P.A."/>
            <person name="Anderson J.W."/>
            <person name="Hozza M."/>
            <person name="Profous-Juchelka H."/>
            <person name="Sardana M.K."/>
            <person name="Schmatz D.M."/>
            <person name="Myers R.W."/>
        </authorList>
    </citation>
    <scope>NUCLEOTIDE SEQUENCE</scope>
    <source>
        <strain evidence="2">LS18</strain>
    </source>
</reference>